<accession>A0AAU9U402</accession>
<proteinExistence type="predicted"/>
<keyword evidence="3" id="KW-1185">Reference proteome</keyword>
<reference evidence="2" key="1">
    <citation type="submission" date="2022-03" db="EMBL/GenBank/DDBJ databases">
        <authorList>
            <person name="Tunstrom K."/>
        </authorList>
    </citation>
    <scope>NUCLEOTIDE SEQUENCE</scope>
</reference>
<dbReference type="AlphaFoldDB" id="A0AAU9U402"/>
<sequence length="178" mass="20052">MSNLYADALEQHVRRRMVEAADKNKARFDRGRAKIQQFQRGDYVLIKKNPRNQTSLDPKYSVPYEIHKVIKNDRYLVKKVIGYHGRSRKVAHDQLRRAPQPGVIRDKMTVSPSDDQLAGPSGIDQTSTVTQQSIDNNSLLPLPLSTDEQNIEPSEVGQVPAHTTNANNSTSEMLSSTE</sequence>
<dbReference type="EMBL" id="CAKOGL010000011">
    <property type="protein sequence ID" value="CAH2092454.1"/>
    <property type="molecule type" value="Genomic_DNA"/>
</dbReference>
<evidence type="ECO:0000256" key="1">
    <source>
        <dbReference type="SAM" id="MobiDB-lite"/>
    </source>
</evidence>
<protein>
    <submittedName>
        <fullName evidence="2">Uncharacterized protein</fullName>
    </submittedName>
</protein>
<gene>
    <name evidence="2" type="ORF">EEDITHA_LOCUS8209</name>
</gene>
<feature type="compositionally biased region" description="Polar residues" evidence="1">
    <location>
        <begin position="161"/>
        <end position="178"/>
    </location>
</feature>
<feature type="region of interest" description="Disordered" evidence="1">
    <location>
        <begin position="91"/>
        <end position="178"/>
    </location>
</feature>
<organism evidence="2 3">
    <name type="scientific">Euphydryas editha</name>
    <name type="common">Edith's checkerspot</name>
    <dbReference type="NCBI Taxonomy" id="104508"/>
    <lineage>
        <taxon>Eukaryota</taxon>
        <taxon>Metazoa</taxon>
        <taxon>Ecdysozoa</taxon>
        <taxon>Arthropoda</taxon>
        <taxon>Hexapoda</taxon>
        <taxon>Insecta</taxon>
        <taxon>Pterygota</taxon>
        <taxon>Neoptera</taxon>
        <taxon>Endopterygota</taxon>
        <taxon>Lepidoptera</taxon>
        <taxon>Glossata</taxon>
        <taxon>Ditrysia</taxon>
        <taxon>Papilionoidea</taxon>
        <taxon>Nymphalidae</taxon>
        <taxon>Nymphalinae</taxon>
        <taxon>Euphydryas</taxon>
    </lineage>
</organism>
<dbReference type="Proteomes" id="UP001153954">
    <property type="component" value="Unassembled WGS sequence"/>
</dbReference>
<comment type="caution">
    <text evidence="2">The sequence shown here is derived from an EMBL/GenBank/DDBJ whole genome shotgun (WGS) entry which is preliminary data.</text>
</comment>
<feature type="compositionally biased region" description="Polar residues" evidence="1">
    <location>
        <begin position="123"/>
        <end position="139"/>
    </location>
</feature>
<evidence type="ECO:0000313" key="3">
    <source>
        <dbReference type="Proteomes" id="UP001153954"/>
    </source>
</evidence>
<evidence type="ECO:0000313" key="2">
    <source>
        <dbReference type="EMBL" id="CAH2092454.1"/>
    </source>
</evidence>
<name>A0AAU9U402_EUPED</name>